<dbReference type="SUPFAM" id="SSF52540">
    <property type="entry name" value="P-loop containing nucleoside triphosphate hydrolases"/>
    <property type="match status" value="1"/>
</dbReference>
<dbReference type="EMBL" id="CP029077">
    <property type="protein sequence ID" value="QED22940.1"/>
    <property type="molecule type" value="Genomic_DNA"/>
</dbReference>
<comment type="function">
    <text evidence="1">Involved in chromosome partition. Localize to both poles of the predivisional cell following completion of DNA replication.</text>
</comment>
<dbReference type="InterPro" id="IPR027417">
    <property type="entry name" value="P-loop_NTPase"/>
</dbReference>
<dbReference type="Pfam" id="PF13614">
    <property type="entry name" value="AAA_31"/>
    <property type="match status" value="1"/>
</dbReference>
<feature type="domain" description="AAA" evidence="3">
    <location>
        <begin position="4"/>
        <end position="178"/>
    </location>
</feature>
<evidence type="ECO:0000313" key="4">
    <source>
        <dbReference type="EMBL" id="QED22940.1"/>
    </source>
</evidence>
<dbReference type="InterPro" id="IPR050678">
    <property type="entry name" value="DNA_Partitioning_ATPase"/>
</dbReference>
<evidence type="ECO:0000313" key="5">
    <source>
        <dbReference type="Proteomes" id="UP000321934"/>
    </source>
</evidence>
<dbReference type="PIRSF" id="PIRSF009320">
    <property type="entry name" value="Nuc_binding_HP_1000"/>
    <property type="match status" value="1"/>
</dbReference>
<proteinExistence type="predicted"/>
<evidence type="ECO:0000259" key="3">
    <source>
        <dbReference type="Pfam" id="PF13614"/>
    </source>
</evidence>
<dbReference type="Gene3D" id="3.40.50.300">
    <property type="entry name" value="P-loop containing nucleotide triphosphate hydrolases"/>
    <property type="match status" value="1"/>
</dbReference>
<evidence type="ECO:0000256" key="1">
    <source>
        <dbReference type="ARBA" id="ARBA00057242"/>
    </source>
</evidence>
<reference evidence="4 5" key="1">
    <citation type="journal article" date="2019" name="ISME J.">
        <title>Deianiraea, an extracellular bacterium associated with the ciliate Paramecium, suggests an alternative scenario for the evolution of Rickettsiales.</title>
        <authorList>
            <person name="Castelli M."/>
            <person name="Sabaneyeva E."/>
            <person name="Lanzoni O."/>
            <person name="Lebedeva N."/>
            <person name="Floriano A.M."/>
            <person name="Gaiarsa S."/>
            <person name="Benken K."/>
            <person name="Modeo L."/>
            <person name="Bandi C."/>
            <person name="Potekhin A."/>
            <person name="Sassera D."/>
            <person name="Petroni G."/>
        </authorList>
    </citation>
    <scope>NUCLEOTIDE SEQUENCE [LARGE SCALE GENOMIC DNA]</scope>
    <source>
        <strain evidence="4">CyL4-1</strain>
    </source>
</reference>
<sequence length="257" mass="28108">MPKKIVSVINQKGGVGKTTTVVNLATSLAAIGQKTLIIDLDPQGNASTGVGIPQNKRSSTIYNVFSKNVEIKDAIHHSGISNLDIIPSAVELAAAEVELSGQRNLLKEILKNIHNDYDIILIDCPPSLGMLTINALYASNSILIPVQCEFFALEGLSHLIKTYETVIQNIDGNQDLEIEGVLLTMYDKRNNLTEEVEIEVRKVFGEAVYKTVIPRNIRISEAPSYGLPVMMYDIACPGSIAYINLAKEFVQRNGIVI</sequence>
<dbReference type="CDD" id="cd02042">
    <property type="entry name" value="ParAB_family"/>
    <property type="match status" value="1"/>
</dbReference>
<dbReference type="Proteomes" id="UP000321934">
    <property type="component" value="Chromosome"/>
</dbReference>
<dbReference type="RefSeq" id="WP_146820247.1">
    <property type="nucleotide sequence ID" value="NZ_CP029077.1"/>
</dbReference>
<dbReference type="InterPro" id="IPR025669">
    <property type="entry name" value="AAA_dom"/>
</dbReference>
<accession>A0A5B8XCF3</accession>
<dbReference type="PANTHER" id="PTHR13696:SF52">
    <property type="entry name" value="PARA FAMILY PROTEIN CT_582"/>
    <property type="match status" value="1"/>
</dbReference>
<name>A0A5B8XCF3_9RICK</name>
<organism evidence="4 5">
    <name type="scientific">Candidatus Deianiraea vastatrix</name>
    <dbReference type="NCBI Taxonomy" id="2163644"/>
    <lineage>
        <taxon>Bacteria</taxon>
        <taxon>Pseudomonadati</taxon>
        <taxon>Pseudomonadota</taxon>
        <taxon>Alphaproteobacteria</taxon>
        <taxon>Rickettsiales</taxon>
        <taxon>Candidatus Deianiraeaceae</taxon>
        <taxon>Candidatus Deianiraea</taxon>
    </lineage>
</organism>
<dbReference type="PANTHER" id="PTHR13696">
    <property type="entry name" value="P-LOOP CONTAINING NUCLEOSIDE TRIPHOSPHATE HYDROLASE"/>
    <property type="match status" value="1"/>
</dbReference>
<dbReference type="AlphaFoldDB" id="A0A5B8XCF3"/>
<dbReference type="OrthoDB" id="9815116at2"/>
<protein>
    <recommendedName>
        <fullName evidence="2">Chromosome partitioning protein ParA</fullName>
    </recommendedName>
</protein>
<keyword evidence="5" id="KW-1185">Reference proteome</keyword>
<evidence type="ECO:0000256" key="2">
    <source>
        <dbReference type="ARBA" id="ARBA00074747"/>
    </source>
</evidence>
<gene>
    <name evidence="4" type="ORF">Deia_00128</name>
</gene>
<dbReference type="FunFam" id="3.40.50.300:FF:000285">
    <property type="entry name" value="Sporulation initiation inhibitor Soj"/>
    <property type="match status" value="1"/>
</dbReference>